<proteinExistence type="inferred from homology"/>
<comment type="similarity">
    <text evidence="1 10">Belongs to the TRAFAC class translation factor GTPase superfamily. Classic translation factor GTPase family. EF-Tu/EF-1A subfamily.</text>
</comment>
<dbReference type="InterPro" id="IPR033720">
    <property type="entry name" value="EFTU_2"/>
</dbReference>
<dbReference type="EMBL" id="JACIDE010000022">
    <property type="protein sequence ID" value="MBB4074945.1"/>
    <property type="molecule type" value="Genomic_DNA"/>
</dbReference>
<keyword evidence="10" id="KW-0479">Metal-binding</keyword>
<dbReference type="GO" id="GO:0000287">
    <property type="term" value="F:magnesium ion binding"/>
    <property type="evidence" value="ECO:0007669"/>
    <property type="project" value="UniProtKB-UniRule"/>
</dbReference>
<evidence type="ECO:0000256" key="3">
    <source>
        <dbReference type="ARBA" id="ARBA00022741"/>
    </source>
</evidence>
<dbReference type="AlphaFoldDB" id="A0A840DTP2"/>
<dbReference type="InterPro" id="IPR041709">
    <property type="entry name" value="EF-Tu_GTP-bd"/>
</dbReference>
<dbReference type="CDD" id="cd03697">
    <property type="entry name" value="EFTU_II"/>
    <property type="match status" value="1"/>
</dbReference>
<dbReference type="Gene3D" id="3.40.50.300">
    <property type="entry name" value="P-loop containing nucleotide triphosphate hydrolases"/>
    <property type="match status" value="1"/>
</dbReference>
<comment type="subcellular location">
    <subcellularLocation>
        <location evidence="10">Cytoplasm</location>
    </subcellularLocation>
</comment>
<dbReference type="NCBIfam" id="TIGR00485">
    <property type="entry name" value="EF-Tu"/>
    <property type="match status" value="1"/>
</dbReference>
<dbReference type="InterPro" id="IPR027417">
    <property type="entry name" value="P-loop_NTPase"/>
</dbReference>
<dbReference type="InterPro" id="IPR050055">
    <property type="entry name" value="EF-Tu_GTPase"/>
</dbReference>
<dbReference type="RefSeq" id="WP_183185505.1">
    <property type="nucleotide sequence ID" value="NZ_BMNP01000022.1"/>
</dbReference>
<evidence type="ECO:0000313" key="13">
    <source>
        <dbReference type="Proteomes" id="UP000559598"/>
    </source>
</evidence>
<evidence type="ECO:0000256" key="4">
    <source>
        <dbReference type="ARBA" id="ARBA00022768"/>
    </source>
</evidence>
<dbReference type="Gene3D" id="2.40.30.10">
    <property type="entry name" value="Translation factors"/>
    <property type="match status" value="2"/>
</dbReference>
<dbReference type="CDD" id="cd01884">
    <property type="entry name" value="EF_Tu"/>
    <property type="match status" value="1"/>
</dbReference>
<reference evidence="12 13" key="1">
    <citation type="submission" date="2020-08" db="EMBL/GenBank/DDBJ databases">
        <title>Genomic Encyclopedia of Type Strains, Phase IV (KMG-IV): sequencing the most valuable type-strain genomes for metagenomic binning, comparative biology and taxonomic classification.</title>
        <authorList>
            <person name="Goeker M."/>
        </authorList>
    </citation>
    <scope>NUCLEOTIDE SEQUENCE [LARGE SCALE GENOMIC DNA]</scope>
    <source>
        <strain evidence="12 13">DSM 17075</strain>
    </source>
</reference>
<dbReference type="FunFam" id="2.40.30.10:FF:000001">
    <property type="entry name" value="Elongation factor Tu"/>
    <property type="match status" value="1"/>
</dbReference>
<keyword evidence="5 10" id="KW-0378">Hydrolase</keyword>
<feature type="domain" description="Tr-type G" evidence="11">
    <location>
        <begin position="10"/>
        <end position="204"/>
    </location>
</feature>
<comment type="function">
    <text evidence="10">GTP hydrolase that promotes the GTP-dependent binding of aminoacyl-tRNA to the A-site of ribosomes during protein biosynthesis.</text>
</comment>
<organism evidence="12 13">
    <name type="scientific">Anoxybacteroides voinovskiense</name>
    <dbReference type="NCBI Taxonomy" id="230470"/>
    <lineage>
        <taxon>Bacteria</taxon>
        <taxon>Bacillati</taxon>
        <taxon>Bacillota</taxon>
        <taxon>Bacilli</taxon>
        <taxon>Bacillales</taxon>
        <taxon>Anoxybacillaceae</taxon>
        <taxon>Anoxybacteroides</taxon>
    </lineage>
</organism>
<dbReference type="NCBIfam" id="NF009372">
    <property type="entry name" value="PRK12735.1"/>
    <property type="match status" value="1"/>
</dbReference>
<evidence type="ECO:0000256" key="8">
    <source>
        <dbReference type="ARBA" id="ARBA00023134"/>
    </source>
</evidence>
<evidence type="ECO:0000256" key="10">
    <source>
        <dbReference type="HAMAP-Rule" id="MF_00118"/>
    </source>
</evidence>
<dbReference type="InterPro" id="IPR009000">
    <property type="entry name" value="Transl_B-barrel_sf"/>
</dbReference>
<dbReference type="InterPro" id="IPR009001">
    <property type="entry name" value="Transl_elong_EF1A/Init_IF2_C"/>
</dbReference>
<sequence>MAKAKFERTKPHVNIGTIGHVDHGKTTLTAAITTVLAKQGKAEARAYDQIDAAPEERERGITISTAHVEYETDNRHYAHVDCPGHADYVKNMITGAAQMDGAILVVSAADGPMPQTREHILLSRQVGVPYIVVFLNKCDMVDDEELLELVEMEVRDLLSEYDFPGDEIPVIKGSALKALEGDAEWEAKIIELMNAVDEYIPTPQREVDKPFMMPVEDVFSITGRGTVATGRVERGILKVGDQVEIIGLSEEPKATTVTGVEMFRKLLDQAEAGDNIGALLRGVSRDEVQRGQVLAKPGTITPHTKFKAQVYVLSKEEGGRHTPFFSNYRPQFYFRTTDVTGIIQLPEGVEMVMPGDNIEMTVELIAPIAIEEGTKFSIREGGRTVGAGSVSEIIE</sequence>
<dbReference type="SUPFAM" id="SSF50465">
    <property type="entry name" value="EF-Tu/eEF-1alpha/eIF2-gamma C-terminal domain"/>
    <property type="match status" value="1"/>
</dbReference>
<dbReference type="PROSITE" id="PS00301">
    <property type="entry name" value="G_TR_1"/>
    <property type="match status" value="1"/>
</dbReference>
<keyword evidence="4 10" id="KW-0251">Elongation factor</keyword>
<evidence type="ECO:0000256" key="7">
    <source>
        <dbReference type="ARBA" id="ARBA00022917"/>
    </source>
</evidence>
<comment type="caution">
    <text evidence="12">The sequence shown here is derived from an EMBL/GenBank/DDBJ whole genome shotgun (WGS) entry which is preliminary data.</text>
</comment>
<dbReference type="GO" id="GO:0003924">
    <property type="term" value="F:GTPase activity"/>
    <property type="evidence" value="ECO:0007669"/>
    <property type="project" value="UniProtKB-UniRule"/>
</dbReference>
<dbReference type="NCBIfam" id="NF009373">
    <property type="entry name" value="PRK12736.1"/>
    <property type="match status" value="1"/>
</dbReference>
<feature type="binding site" evidence="10">
    <location>
        <position position="26"/>
    </location>
    <ligand>
        <name>Mg(2+)</name>
        <dbReference type="ChEBI" id="CHEBI:18420"/>
    </ligand>
</feature>
<keyword evidence="3 10" id="KW-0547">Nucleotide-binding</keyword>
<dbReference type="InterPro" id="IPR031157">
    <property type="entry name" value="G_TR_CS"/>
</dbReference>
<evidence type="ECO:0000313" key="12">
    <source>
        <dbReference type="EMBL" id="MBB4074945.1"/>
    </source>
</evidence>
<dbReference type="GO" id="GO:0005829">
    <property type="term" value="C:cytosol"/>
    <property type="evidence" value="ECO:0007669"/>
    <property type="project" value="TreeGrafter"/>
</dbReference>
<dbReference type="PANTHER" id="PTHR43721">
    <property type="entry name" value="ELONGATION FACTOR TU-RELATED"/>
    <property type="match status" value="1"/>
</dbReference>
<dbReference type="FunFam" id="3.40.50.300:FF:000003">
    <property type="entry name" value="Elongation factor Tu"/>
    <property type="match status" value="1"/>
</dbReference>
<dbReference type="InterPro" id="IPR004161">
    <property type="entry name" value="EFTu-like_2"/>
</dbReference>
<keyword evidence="6 10" id="KW-0460">Magnesium</keyword>
<dbReference type="InterPro" id="IPR004541">
    <property type="entry name" value="Transl_elong_EFTu/EF1A_bac/org"/>
</dbReference>
<dbReference type="Proteomes" id="UP000559598">
    <property type="component" value="Unassembled WGS sequence"/>
</dbReference>
<dbReference type="EC" id="3.6.5.3" evidence="10"/>
<comment type="subunit">
    <text evidence="10">Monomer.</text>
</comment>
<keyword evidence="7 10" id="KW-0648">Protein biosynthesis</keyword>
<dbReference type="PRINTS" id="PR00315">
    <property type="entry name" value="ELONGATNFCT"/>
</dbReference>
<dbReference type="InterPro" id="IPR000795">
    <property type="entry name" value="T_Tr_GTP-bd_dom"/>
</dbReference>
<evidence type="ECO:0000256" key="5">
    <source>
        <dbReference type="ARBA" id="ARBA00022801"/>
    </source>
</evidence>
<dbReference type="PANTHER" id="PTHR43721:SF22">
    <property type="entry name" value="ELONGATION FACTOR TU, MITOCHONDRIAL"/>
    <property type="match status" value="1"/>
</dbReference>
<protein>
    <recommendedName>
        <fullName evidence="9 10">Elongation factor Tu</fullName>
        <shortName evidence="10">EF-Tu</shortName>
        <ecNumber evidence="10">3.6.5.3</ecNumber>
    </recommendedName>
</protein>
<dbReference type="CDD" id="cd03707">
    <property type="entry name" value="EFTU_III"/>
    <property type="match status" value="1"/>
</dbReference>
<dbReference type="HAMAP" id="MF_00118_B">
    <property type="entry name" value="EF_Tu_B"/>
    <property type="match status" value="1"/>
</dbReference>
<dbReference type="SUPFAM" id="SSF52540">
    <property type="entry name" value="P-loop containing nucleoside triphosphate hydrolases"/>
    <property type="match status" value="1"/>
</dbReference>
<keyword evidence="13" id="KW-1185">Reference proteome</keyword>
<dbReference type="NCBIfam" id="NF000766">
    <property type="entry name" value="PRK00049.1"/>
    <property type="match status" value="1"/>
</dbReference>
<dbReference type="GO" id="GO:0003746">
    <property type="term" value="F:translation elongation factor activity"/>
    <property type="evidence" value="ECO:0007669"/>
    <property type="project" value="UniProtKB-UniRule"/>
</dbReference>
<dbReference type="Pfam" id="PF00009">
    <property type="entry name" value="GTP_EFTU"/>
    <property type="match status" value="1"/>
</dbReference>
<evidence type="ECO:0000256" key="1">
    <source>
        <dbReference type="ARBA" id="ARBA00007249"/>
    </source>
</evidence>
<evidence type="ECO:0000256" key="2">
    <source>
        <dbReference type="ARBA" id="ARBA00022490"/>
    </source>
</evidence>
<name>A0A840DTP2_9BACL</name>
<dbReference type="GO" id="GO:0005525">
    <property type="term" value="F:GTP binding"/>
    <property type="evidence" value="ECO:0007669"/>
    <property type="project" value="UniProtKB-UniRule"/>
</dbReference>
<dbReference type="InterPro" id="IPR005225">
    <property type="entry name" value="Small_GTP-bd"/>
</dbReference>
<feature type="binding site" evidence="10">
    <location>
        <begin position="81"/>
        <end position="85"/>
    </location>
    <ligand>
        <name>GTP</name>
        <dbReference type="ChEBI" id="CHEBI:37565"/>
    </ligand>
</feature>
<dbReference type="Pfam" id="PF03144">
    <property type="entry name" value="GTP_EFTU_D2"/>
    <property type="match status" value="1"/>
</dbReference>
<dbReference type="Pfam" id="PF03143">
    <property type="entry name" value="GTP_EFTU_D3"/>
    <property type="match status" value="1"/>
</dbReference>
<feature type="binding site" evidence="10">
    <location>
        <begin position="19"/>
        <end position="26"/>
    </location>
    <ligand>
        <name>GTP</name>
        <dbReference type="ChEBI" id="CHEBI:37565"/>
    </ligand>
</feature>
<comment type="catalytic activity">
    <reaction evidence="10">
        <text>GTP + H2O = GDP + phosphate + H(+)</text>
        <dbReference type="Rhea" id="RHEA:19669"/>
        <dbReference type="ChEBI" id="CHEBI:15377"/>
        <dbReference type="ChEBI" id="CHEBI:15378"/>
        <dbReference type="ChEBI" id="CHEBI:37565"/>
        <dbReference type="ChEBI" id="CHEBI:43474"/>
        <dbReference type="ChEBI" id="CHEBI:58189"/>
        <dbReference type="EC" id="3.6.5.3"/>
    </reaction>
</comment>
<dbReference type="NCBIfam" id="TIGR00231">
    <property type="entry name" value="small_GTP"/>
    <property type="match status" value="1"/>
</dbReference>
<evidence type="ECO:0000256" key="6">
    <source>
        <dbReference type="ARBA" id="ARBA00022842"/>
    </source>
</evidence>
<accession>A0A840DTP2</accession>
<feature type="binding site" evidence="10">
    <location>
        <begin position="136"/>
        <end position="139"/>
    </location>
    <ligand>
        <name>GTP</name>
        <dbReference type="ChEBI" id="CHEBI:37565"/>
    </ligand>
</feature>
<evidence type="ECO:0000256" key="9">
    <source>
        <dbReference type="ARBA" id="ARBA00029554"/>
    </source>
</evidence>
<dbReference type="PROSITE" id="PS51722">
    <property type="entry name" value="G_TR_2"/>
    <property type="match status" value="1"/>
</dbReference>
<dbReference type="SUPFAM" id="SSF50447">
    <property type="entry name" value="Translation proteins"/>
    <property type="match status" value="1"/>
</dbReference>
<gene>
    <name evidence="10" type="primary">tuf</name>
    <name evidence="12" type="ORF">GGR02_002740</name>
</gene>
<keyword evidence="2 10" id="KW-0963">Cytoplasm</keyword>
<keyword evidence="8 10" id="KW-0342">GTP-binding</keyword>
<evidence type="ECO:0000259" key="11">
    <source>
        <dbReference type="PROSITE" id="PS51722"/>
    </source>
</evidence>
<dbReference type="InterPro" id="IPR004160">
    <property type="entry name" value="Transl_elong_EFTu/EF1A_C"/>
</dbReference>